<evidence type="ECO:0000259" key="6">
    <source>
        <dbReference type="PROSITE" id="PS51078"/>
    </source>
</evidence>
<evidence type="ECO:0000259" key="5">
    <source>
        <dbReference type="PROSITE" id="PS51077"/>
    </source>
</evidence>
<sequence length="279" mass="30558">MTAPPRACRPHRSQENPVAEPESAYFVPSVDTAARVLAMLTRYRTQSCTLSEITSALDVSKTTCLRVLKTLQAHGLVAFDATGKRYSLGYYCVVLGSRAQESLDYLAALRPLMRECARRTGHTIVFAQRVPGDRMMYVAKEDSGNPMHINVSVGNRFPVTDVSYGKWVLAFADEAERRRLLADGLRQVTPRTRTDPDEYLAEVARLPERGVLVSRGEYLPGVLAVSCPVLDSSGGLRGVLVALGLSDAVDEDELDALRSVMREMGTRCRFDGGAPGFTA</sequence>
<dbReference type="Gene3D" id="1.10.10.10">
    <property type="entry name" value="Winged helix-like DNA-binding domain superfamily/Winged helix DNA-binding domain"/>
    <property type="match status" value="1"/>
</dbReference>
<reference evidence="7 8" key="2">
    <citation type="submission" date="2019-08" db="EMBL/GenBank/DDBJ databases">
        <title>Amycolatopsis acidicola sp. nov., isolated from peat swamp forest soil.</title>
        <authorList>
            <person name="Srisuk N."/>
        </authorList>
    </citation>
    <scope>NUCLEOTIDE SEQUENCE [LARGE SCALE GENOMIC DNA]</scope>
    <source>
        <strain evidence="7 8">TBRC 6029</strain>
    </source>
</reference>
<comment type="caution">
    <text evidence="7">The sequence shown here is derived from an EMBL/GenBank/DDBJ whole genome shotgun (WGS) entry which is preliminary data.</text>
</comment>
<dbReference type="SMART" id="SM00346">
    <property type="entry name" value="HTH_ICLR"/>
    <property type="match status" value="1"/>
</dbReference>
<evidence type="ECO:0000313" key="7">
    <source>
        <dbReference type="EMBL" id="TVT51813.1"/>
    </source>
</evidence>
<dbReference type="PANTHER" id="PTHR30136">
    <property type="entry name" value="HELIX-TURN-HELIX TRANSCRIPTIONAL REGULATOR, ICLR FAMILY"/>
    <property type="match status" value="1"/>
</dbReference>
<dbReference type="Pfam" id="PF01614">
    <property type="entry name" value="IclR_C"/>
    <property type="match status" value="1"/>
</dbReference>
<dbReference type="InterPro" id="IPR005471">
    <property type="entry name" value="Tscrpt_reg_IclR_N"/>
</dbReference>
<dbReference type="EMBL" id="VJWX01000115">
    <property type="protein sequence ID" value="TVT51813.1"/>
    <property type="molecule type" value="Genomic_DNA"/>
</dbReference>
<dbReference type="GO" id="GO:0045892">
    <property type="term" value="P:negative regulation of DNA-templated transcription"/>
    <property type="evidence" value="ECO:0007669"/>
    <property type="project" value="TreeGrafter"/>
</dbReference>
<dbReference type="AlphaFoldDB" id="A0A558CSU2"/>
<dbReference type="InterPro" id="IPR050707">
    <property type="entry name" value="HTH_MetabolicPath_Reg"/>
</dbReference>
<keyword evidence="8" id="KW-1185">Reference proteome</keyword>
<feature type="domain" description="HTH iclR-type" evidence="5">
    <location>
        <begin position="27"/>
        <end position="90"/>
    </location>
</feature>
<dbReference type="Gene3D" id="3.30.450.40">
    <property type="match status" value="1"/>
</dbReference>
<dbReference type="InterPro" id="IPR029016">
    <property type="entry name" value="GAF-like_dom_sf"/>
</dbReference>
<evidence type="ECO:0000256" key="4">
    <source>
        <dbReference type="SAM" id="MobiDB-lite"/>
    </source>
</evidence>
<evidence type="ECO:0000256" key="1">
    <source>
        <dbReference type="ARBA" id="ARBA00023015"/>
    </source>
</evidence>
<dbReference type="InterPro" id="IPR036390">
    <property type="entry name" value="WH_DNA-bd_sf"/>
</dbReference>
<feature type="region of interest" description="Disordered" evidence="4">
    <location>
        <begin position="1"/>
        <end position="20"/>
    </location>
</feature>
<dbReference type="SUPFAM" id="SSF46785">
    <property type="entry name" value="Winged helix' DNA-binding domain"/>
    <property type="match status" value="1"/>
</dbReference>
<dbReference type="GO" id="GO:0003677">
    <property type="term" value="F:DNA binding"/>
    <property type="evidence" value="ECO:0007669"/>
    <property type="project" value="UniProtKB-KW"/>
</dbReference>
<gene>
    <name evidence="7" type="ORF">FNH05_14055</name>
</gene>
<dbReference type="InterPro" id="IPR036388">
    <property type="entry name" value="WH-like_DNA-bd_sf"/>
</dbReference>
<dbReference type="SUPFAM" id="SSF55781">
    <property type="entry name" value="GAF domain-like"/>
    <property type="match status" value="1"/>
</dbReference>
<evidence type="ECO:0000256" key="2">
    <source>
        <dbReference type="ARBA" id="ARBA00023125"/>
    </source>
</evidence>
<dbReference type="PROSITE" id="PS51077">
    <property type="entry name" value="HTH_ICLR"/>
    <property type="match status" value="1"/>
</dbReference>
<evidence type="ECO:0000313" key="8">
    <source>
        <dbReference type="Proteomes" id="UP000320011"/>
    </source>
</evidence>
<keyword evidence="1" id="KW-0805">Transcription regulation</keyword>
<organism evidence="7 8">
    <name type="scientific">Amycolatopsis rhizosphaerae</name>
    <dbReference type="NCBI Taxonomy" id="2053003"/>
    <lineage>
        <taxon>Bacteria</taxon>
        <taxon>Bacillati</taxon>
        <taxon>Actinomycetota</taxon>
        <taxon>Actinomycetes</taxon>
        <taxon>Pseudonocardiales</taxon>
        <taxon>Pseudonocardiaceae</taxon>
        <taxon>Amycolatopsis</taxon>
    </lineage>
</organism>
<protein>
    <submittedName>
        <fullName evidence="7">IclR family transcriptional regulator</fullName>
    </submittedName>
</protein>
<reference evidence="7 8" key="1">
    <citation type="submission" date="2019-07" db="EMBL/GenBank/DDBJ databases">
        <authorList>
            <person name="Duangmal K."/>
            <person name="Teo W.F.A."/>
        </authorList>
    </citation>
    <scope>NUCLEOTIDE SEQUENCE [LARGE SCALE GENOMIC DNA]</scope>
    <source>
        <strain evidence="7 8">TBRC 6029</strain>
    </source>
</reference>
<name>A0A558CSU2_9PSEU</name>
<dbReference type="GO" id="GO:0003700">
    <property type="term" value="F:DNA-binding transcription factor activity"/>
    <property type="evidence" value="ECO:0007669"/>
    <property type="project" value="TreeGrafter"/>
</dbReference>
<dbReference type="PANTHER" id="PTHR30136:SF35">
    <property type="entry name" value="HTH-TYPE TRANSCRIPTIONAL REGULATOR RV1719"/>
    <property type="match status" value="1"/>
</dbReference>
<proteinExistence type="predicted"/>
<dbReference type="OrthoDB" id="7274111at2"/>
<dbReference type="InterPro" id="IPR011991">
    <property type="entry name" value="ArsR-like_HTH"/>
</dbReference>
<dbReference type="PROSITE" id="PS51078">
    <property type="entry name" value="ICLR_ED"/>
    <property type="match status" value="1"/>
</dbReference>
<dbReference type="Proteomes" id="UP000320011">
    <property type="component" value="Unassembled WGS sequence"/>
</dbReference>
<keyword evidence="2" id="KW-0238">DNA-binding</keyword>
<dbReference type="Pfam" id="PF09339">
    <property type="entry name" value="HTH_IclR"/>
    <property type="match status" value="1"/>
</dbReference>
<keyword evidence="3" id="KW-0804">Transcription</keyword>
<feature type="domain" description="IclR-ED" evidence="6">
    <location>
        <begin position="91"/>
        <end position="274"/>
    </location>
</feature>
<accession>A0A558CSU2</accession>
<dbReference type="CDD" id="cd00090">
    <property type="entry name" value="HTH_ARSR"/>
    <property type="match status" value="1"/>
</dbReference>
<evidence type="ECO:0000256" key="3">
    <source>
        <dbReference type="ARBA" id="ARBA00023163"/>
    </source>
</evidence>
<dbReference type="InterPro" id="IPR014757">
    <property type="entry name" value="Tscrpt_reg_IclR_C"/>
</dbReference>